<evidence type="ECO:0000313" key="8">
    <source>
        <dbReference type="Proteomes" id="UP001642360"/>
    </source>
</evidence>
<evidence type="ECO:0000259" key="6">
    <source>
        <dbReference type="PROSITE" id="PS50089"/>
    </source>
</evidence>
<dbReference type="PANTHER" id="PTHR45969:SF81">
    <property type="entry name" value="OS08G0157400 PROTEIN"/>
    <property type="match status" value="1"/>
</dbReference>
<dbReference type="InterPro" id="IPR001841">
    <property type="entry name" value="Znf_RING"/>
</dbReference>
<dbReference type="InterPro" id="IPR011016">
    <property type="entry name" value="Znf_RING-CH"/>
</dbReference>
<name>A0ABC8TM93_9AQUA</name>
<evidence type="ECO:0000256" key="4">
    <source>
        <dbReference type="PROSITE-ProRule" id="PRU00175"/>
    </source>
</evidence>
<protein>
    <recommendedName>
        <fullName evidence="6">RING-type domain-containing protein</fullName>
    </recommendedName>
</protein>
<evidence type="ECO:0000256" key="5">
    <source>
        <dbReference type="SAM" id="MobiDB-lite"/>
    </source>
</evidence>
<dbReference type="EMBL" id="CAUOFW020005480">
    <property type="protein sequence ID" value="CAK9170334.1"/>
    <property type="molecule type" value="Genomic_DNA"/>
</dbReference>
<dbReference type="AlphaFoldDB" id="A0ABC8TM93"/>
<accession>A0ABC8TM93</accession>
<keyword evidence="8" id="KW-1185">Reference proteome</keyword>
<reference evidence="7 8" key="1">
    <citation type="submission" date="2024-02" db="EMBL/GenBank/DDBJ databases">
        <authorList>
            <person name="Vignale AGUSTIN F."/>
            <person name="Sosa J E."/>
            <person name="Modenutti C."/>
        </authorList>
    </citation>
    <scope>NUCLEOTIDE SEQUENCE [LARGE SCALE GENOMIC DNA]</scope>
</reference>
<dbReference type="PROSITE" id="PS50089">
    <property type="entry name" value="ZF_RING_2"/>
    <property type="match status" value="1"/>
</dbReference>
<dbReference type="Gene3D" id="3.30.40.10">
    <property type="entry name" value="Zinc/RING finger domain, C3HC4 (zinc finger)"/>
    <property type="match status" value="1"/>
</dbReference>
<feature type="region of interest" description="Disordered" evidence="5">
    <location>
        <begin position="168"/>
        <end position="188"/>
    </location>
</feature>
<dbReference type="PANTHER" id="PTHR45969">
    <property type="entry name" value="RING ZINC FINGER PROTEIN-RELATED"/>
    <property type="match status" value="1"/>
</dbReference>
<comment type="caution">
    <text evidence="7">The sequence shown here is derived from an EMBL/GenBank/DDBJ whole genome shotgun (WGS) entry which is preliminary data.</text>
</comment>
<gene>
    <name evidence="7" type="ORF">ILEXP_LOCUS39819</name>
</gene>
<feature type="domain" description="RING-type" evidence="6">
    <location>
        <begin position="105"/>
        <end position="148"/>
    </location>
</feature>
<dbReference type="SUPFAM" id="SSF57850">
    <property type="entry name" value="RING/U-box"/>
    <property type="match status" value="1"/>
</dbReference>
<dbReference type="Pfam" id="PF13639">
    <property type="entry name" value="zf-RING_2"/>
    <property type="match status" value="1"/>
</dbReference>
<dbReference type="SMART" id="SM00744">
    <property type="entry name" value="RINGv"/>
    <property type="match status" value="1"/>
</dbReference>
<dbReference type="InterPro" id="IPR013083">
    <property type="entry name" value="Znf_RING/FYVE/PHD"/>
</dbReference>
<evidence type="ECO:0000313" key="7">
    <source>
        <dbReference type="EMBL" id="CAK9170334.1"/>
    </source>
</evidence>
<evidence type="ECO:0000256" key="2">
    <source>
        <dbReference type="ARBA" id="ARBA00022771"/>
    </source>
</evidence>
<keyword evidence="3" id="KW-0862">Zinc</keyword>
<proteinExistence type="predicted"/>
<dbReference type="SMART" id="SM00184">
    <property type="entry name" value="RING"/>
    <property type="match status" value="1"/>
</dbReference>
<dbReference type="Proteomes" id="UP001642360">
    <property type="component" value="Unassembled WGS sequence"/>
</dbReference>
<keyword evidence="2 4" id="KW-0863">Zinc-finger</keyword>
<dbReference type="GO" id="GO:0008270">
    <property type="term" value="F:zinc ion binding"/>
    <property type="evidence" value="ECO:0007669"/>
    <property type="project" value="UniProtKB-KW"/>
</dbReference>
<evidence type="ECO:0000256" key="1">
    <source>
        <dbReference type="ARBA" id="ARBA00022723"/>
    </source>
</evidence>
<keyword evidence="1" id="KW-0479">Metal-binding</keyword>
<organism evidence="7 8">
    <name type="scientific">Ilex paraguariensis</name>
    <name type="common">yerba mate</name>
    <dbReference type="NCBI Taxonomy" id="185542"/>
    <lineage>
        <taxon>Eukaryota</taxon>
        <taxon>Viridiplantae</taxon>
        <taxon>Streptophyta</taxon>
        <taxon>Embryophyta</taxon>
        <taxon>Tracheophyta</taxon>
        <taxon>Spermatophyta</taxon>
        <taxon>Magnoliopsida</taxon>
        <taxon>eudicotyledons</taxon>
        <taxon>Gunneridae</taxon>
        <taxon>Pentapetalae</taxon>
        <taxon>asterids</taxon>
        <taxon>campanulids</taxon>
        <taxon>Aquifoliales</taxon>
        <taxon>Aquifoliaceae</taxon>
        <taxon>Ilex</taxon>
    </lineage>
</organism>
<sequence length="188" mass="20762">MGFVYLAIKIPKAITIAFFVNLVNHLKFMVIGALTHLGLYKPPPEEENSRDNWNNYILILDGPSPSLVPIPVHVVTEAIRKRVPVVHYGDFLERFGAKEAGGKVCTICLDCIEKRHEIRELSNCSHVFHRECLDTWVDEGQVTCPLCRSMLLSPKKILARCGGGGGDPTGASERNNNLIGEGHSSRAS</sequence>
<evidence type="ECO:0000256" key="3">
    <source>
        <dbReference type="ARBA" id="ARBA00022833"/>
    </source>
</evidence>